<evidence type="ECO:0000259" key="2">
    <source>
        <dbReference type="Pfam" id="PF09995"/>
    </source>
</evidence>
<dbReference type="GO" id="GO:0016491">
    <property type="term" value="F:oxidoreductase activity"/>
    <property type="evidence" value="ECO:0007669"/>
    <property type="project" value="UniProtKB-KW"/>
</dbReference>
<feature type="domain" description="ER-bound oxygenase mpaB/mpaB'/Rubber oxygenase catalytic" evidence="2">
    <location>
        <begin position="30"/>
        <end position="252"/>
    </location>
</feature>
<organism evidence="3 4">
    <name type="scientific">Nocardioides yefusunii</name>
    <dbReference type="NCBI Taxonomy" id="2500546"/>
    <lineage>
        <taxon>Bacteria</taxon>
        <taxon>Bacillati</taxon>
        <taxon>Actinomycetota</taxon>
        <taxon>Actinomycetes</taxon>
        <taxon>Propionibacteriales</taxon>
        <taxon>Nocardioidaceae</taxon>
        <taxon>Nocardioides</taxon>
    </lineage>
</organism>
<dbReference type="EMBL" id="JBHSQI010000001">
    <property type="protein sequence ID" value="MFC6152394.1"/>
    <property type="molecule type" value="Genomic_DNA"/>
</dbReference>
<keyword evidence="4" id="KW-1185">Reference proteome</keyword>
<feature type="region of interest" description="Disordered" evidence="1">
    <location>
        <begin position="297"/>
        <end position="324"/>
    </location>
</feature>
<evidence type="ECO:0000313" key="4">
    <source>
        <dbReference type="Proteomes" id="UP001596098"/>
    </source>
</evidence>
<dbReference type="Pfam" id="PF09995">
    <property type="entry name" value="MPAB_Lcp_cat"/>
    <property type="match status" value="1"/>
</dbReference>
<proteinExistence type="predicted"/>
<accession>A0ABW1QV24</accession>
<sequence length="324" mass="35356">MSRTGMGHDGGLFAPDALIRHVQAHHVVGQTYGQRALVLGATNPVPYIGTSSSTLAKERPFTRLAVTAKAFETVILGTRADAERVLARVHHMHTRVRGTLPEQAGLHPAGTPYDAFDPELMLWTMGVLADSSRRSFEAFVRPLDTDERDALWQDWITFGTLFGMPRDVAPRTAADFDDWMAEHLTSDRFHVTPEARAVGRAIVTAMPVPARMRPGVRATNFTVIGLLPPRVRDAFGLGWGRGHQRVHDALAASLWLSSRTLPARVRLGTNARLLDIVIRSEAEVVARGGRTMPTLEAPTLEAPTLEAPTLEAPTLEAPTLDAPP</sequence>
<dbReference type="EC" id="1.-.-.-" evidence="3"/>
<dbReference type="PANTHER" id="PTHR36151:SF3">
    <property type="entry name" value="ER-BOUND OXYGENASE MPAB_MPAB'_RUBBER OXYGENASE CATALYTIC DOMAIN-CONTAINING PROTEIN"/>
    <property type="match status" value="1"/>
</dbReference>
<dbReference type="InterPro" id="IPR018713">
    <property type="entry name" value="MPAB/Lcp_cat_dom"/>
</dbReference>
<evidence type="ECO:0000256" key="1">
    <source>
        <dbReference type="SAM" id="MobiDB-lite"/>
    </source>
</evidence>
<reference evidence="4" key="1">
    <citation type="journal article" date="2019" name="Int. J. Syst. Evol. Microbiol.">
        <title>The Global Catalogue of Microorganisms (GCM) 10K type strain sequencing project: providing services to taxonomists for standard genome sequencing and annotation.</title>
        <authorList>
            <consortium name="The Broad Institute Genomics Platform"/>
            <consortium name="The Broad Institute Genome Sequencing Center for Infectious Disease"/>
            <person name="Wu L."/>
            <person name="Ma J."/>
        </authorList>
    </citation>
    <scope>NUCLEOTIDE SEQUENCE [LARGE SCALE GENOMIC DNA]</scope>
    <source>
        <strain evidence="4">DFY28</strain>
    </source>
</reference>
<evidence type="ECO:0000313" key="3">
    <source>
        <dbReference type="EMBL" id="MFC6152394.1"/>
    </source>
</evidence>
<dbReference type="PANTHER" id="PTHR36151">
    <property type="entry name" value="BLR2777 PROTEIN"/>
    <property type="match status" value="1"/>
</dbReference>
<dbReference type="RefSeq" id="WP_164878763.1">
    <property type="nucleotide sequence ID" value="NZ_CP034929.1"/>
</dbReference>
<protein>
    <submittedName>
        <fullName evidence="3">Oxygenase MpaB family protein</fullName>
        <ecNumber evidence="3">1.-.-.-</ecNumber>
    </submittedName>
</protein>
<comment type="caution">
    <text evidence="3">The sequence shown here is derived from an EMBL/GenBank/DDBJ whole genome shotgun (WGS) entry which is preliminary data.</text>
</comment>
<gene>
    <name evidence="3" type="ORF">ACFPWU_01780</name>
</gene>
<dbReference type="Proteomes" id="UP001596098">
    <property type="component" value="Unassembled WGS sequence"/>
</dbReference>
<keyword evidence="3" id="KW-0560">Oxidoreductase</keyword>
<name>A0ABW1QV24_9ACTN</name>